<organism evidence="6 7">
    <name type="scientific">Thalassiosira oceanica</name>
    <name type="common">Marine diatom</name>
    <dbReference type="NCBI Taxonomy" id="159749"/>
    <lineage>
        <taxon>Eukaryota</taxon>
        <taxon>Sar</taxon>
        <taxon>Stramenopiles</taxon>
        <taxon>Ochrophyta</taxon>
        <taxon>Bacillariophyta</taxon>
        <taxon>Coscinodiscophyceae</taxon>
        <taxon>Thalassiosirophycidae</taxon>
        <taxon>Thalassiosirales</taxon>
        <taxon>Thalassiosiraceae</taxon>
        <taxon>Thalassiosira</taxon>
    </lineage>
</organism>
<dbReference type="GO" id="GO:0006312">
    <property type="term" value="P:mitotic recombination"/>
    <property type="evidence" value="ECO:0007669"/>
    <property type="project" value="TreeGrafter"/>
</dbReference>
<feature type="compositionally biased region" description="Low complexity" evidence="5">
    <location>
        <begin position="198"/>
        <end position="233"/>
    </location>
</feature>
<dbReference type="GO" id="GO:0000724">
    <property type="term" value="P:double-strand break repair via homologous recombination"/>
    <property type="evidence" value="ECO:0007669"/>
    <property type="project" value="TreeGrafter"/>
</dbReference>
<evidence type="ECO:0000313" key="7">
    <source>
        <dbReference type="Proteomes" id="UP000266841"/>
    </source>
</evidence>
<proteinExistence type="inferred from homology"/>
<dbReference type="Proteomes" id="UP000266841">
    <property type="component" value="Unassembled WGS sequence"/>
</dbReference>
<dbReference type="GO" id="GO:0045002">
    <property type="term" value="P:double-strand break repair via single-strand annealing"/>
    <property type="evidence" value="ECO:0007669"/>
    <property type="project" value="TreeGrafter"/>
</dbReference>
<feature type="non-terminal residue" evidence="6">
    <location>
        <position position="247"/>
    </location>
</feature>
<dbReference type="SUPFAM" id="SSF54768">
    <property type="entry name" value="dsRNA-binding domain-like"/>
    <property type="match status" value="1"/>
</dbReference>
<evidence type="ECO:0000256" key="2">
    <source>
        <dbReference type="ARBA" id="ARBA00022763"/>
    </source>
</evidence>
<evidence type="ECO:0000256" key="4">
    <source>
        <dbReference type="ARBA" id="ARBA00023204"/>
    </source>
</evidence>
<evidence type="ECO:0000256" key="1">
    <source>
        <dbReference type="ARBA" id="ARBA00006638"/>
    </source>
</evidence>
<evidence type="ECO:0000313" key="6">
    <source>
        <dbReference type="EMBL" id="EJK71977.1"/>
    </source>
</evidence>
<dbReference type="AlphaFoldDB" id="K0TLM2"/>
<protein>
    <recommendedName>
        <fullName evidence="8">Rad52/22 double-strand break repair protein</fullName>
    </recommendedName>
</protein>
<reference evidence="6 7" key="1">
    <citation type="journal article" date="2012" name="Genome Biol.">
        <title>Genome and low-iron response of an oceanic diatom adapted to chronic iron limitation.</title>
        <authorList>
            <person name="Lommer M."/>
            <person name="Specht M."/>
            <person name="Roy A.S."/>
            <person name="Kraemer L."/>
            <person name="Andreson R."/>
            <person name="Gutowska M.A."/>
            <person name="Wolf J."/>
            <person name="Bergner S.V."/>
            <person name="Schilhabel M.B."/>
            <person name="Klostermeier U.C."/>
            <person name="Beiko R.G."/>
            <person name="Rosenstiel P."/>
            <person name="Hippler M."/>
            <person name="Laroche J."/>
        </authorList>
    </citation>
    <scope>NUCLEOTIDE SEQUENCE [LARGE SCALE GENOMIC DNA]</scope>
    <source>
        <strain evidence="6 7">CCMP1005</strain>
    </source>
</reference>
<dbReference type="OrthoDB" id="206565at2759"/>
<evidence type="ECO:0000256" key="3">
    <source>
        <dbReference type="ARBA" id="ARBA00023172"/>
    </source>
</evidence>
<dbReference type="PANTHER" id="PTHR12132">
    <property type="entry name" value="DNA REPAIR AND RECOMBINATION PROTEIN RAD52, RAD59"/>
    <property type="match status" value="1"/>
</dbReference>
<accession>K0TLM2</accession>
<dbReference type="eggNOG" id="KOG4141">
    <property type="taxonomic scope" value="Eukaryota"/>
</dbReference>
<dbReference type="InterPro" id="IPR007232">
    <property type="entry name" value="Rad52_Rad59_Rad22"/>
</dbReference>
<keyword evidence="3" id="KW-0233">DNA recombination</keyword>
<keyword evidence="4" id="KW-0234">DNA repair</keyword>
<dbReference type="InterPro" id="IPR041247">
    <property type="entry name" value="Rad52_fam"/>
</dbReference>
<comment type="similarity">
    <text evidence="1">Belongs to the RAD52 family.</text>
</comment>
<evidence type="ECO:0008006" key="8">
    <source>
        <dbReference type="Google" id="ProtNLM"/>
    </source>
</evidence>
<evidence type="ECO:0000256" key="5">
    <source>
        <dbReference type="SAM" id="MobiDB-lite"/>
    </source>
</evidence>
<dbReference type="InterPro" id="IPR042525">
    <property type="entry name" value="Rad52_Rad59_Rad22_sf"/>
</dbReference>
<dbReference type="GO" id="GO:0005634">
    <property type="term" value="C:nucleus"/>
    <property type="evidence" value="ECO:0007669"/>
    <property type="project" value="TreeGrafter"/>
</dbReference>
<keyword evidence="2" id="KW-0227">DNA damage</keyword>
<sequence>MDEYQECVREVDGASLVDHKGVPVTVERFLASRPLRVEISTRAGPGGKKLSYMGGETVIKTLNDAFGYDGWSSEVRSTTREEAQKDDKGRHHVAYVATVRVTHRRSGAYREDCGVGDAIDRSLASASGNALKGAVTDALKRAARQFGEKLGNSLYHDGFNANNAPGTLKESLDALDIERAKTRFGFPKDRVKAQVQNNNNNKGDVQSNAAVAANANRAAAAKRPQQQSAQQHATNSYGAARTAHRTP</sequence>
<keyword evidence="7" id="KW-1185">Reference proteome</keyword>
<dbReference type="Gene3D" id="3.30.390.80">
    <property type="entry name" value="DNA repair protein Rad52/59/22"/>
    <property type="match status" value="1"/>
</dbReference>
<dbReference type="EMBL" id="AGNL01006524">
    <property type="protein sequence ID" value="EJK71977.1"/>
    <property type="molecule type" value="Genomic_DNA"/>
</dbReference>
<dbReference type="PANTHER" id="PTHR12132:SF1">
    <property type="entry name" value="DNA REPAIR PROTEIN RAD52 HOMOLOG"/>
    <property type="match status" value="1"/>
</dbReference>
<comment type="caution">
    <text evidence="6">The sequence shown here is derived from an EMBL/GenBank/DDBJ whole genome shotgun (WGS) entry which is preliminary data.</text>
</comment>
<feature type="region of interest" description="Disordered" evidence="5">
    <location>
        <begin position="198"/>
        <end position="247"/>
    </location>
</feature>
<dbReference type="Pfam" id="PF04098">
    <property type="entry name" value="Rad52_Rad22"/>
    <property type="match status" value="1"/>
</dbReference>
<gene>
    <name evidence="6" type="ORF">THAOC_06534</name>
</gene>
<name>K0TLM2_THAOC</name>